<reference evidence="2" key="1">
    <citation type="submission" date="2022-11" db="EMBL/GenBank/DDBJ databases">
        <title>Lacrimispora xylanolytica sy1, complete genome.</title>
        <authorList>
            <person name="Choi S."/>
        </authorList>
    </citation>
    <scope>NUCLEOTIDE SEQUENCE</scope>
    <source>
        <strain evidence="2">Sy1</strain>
    </source>
</reference>
<accession>A0ABY7AD89</accession>
<name>A0ABY7AD89_9FIRM</name>
<evidence type="ECO:0000313" key="3">
    <source>
        <dbReference type="Proteomes" id="UP001163115"/>
    </source>
</evidence>
<dbReference type="SUPFAM" id="SSF52743">
    <property type="entry name" value="Subtilisin-like"/>
    <property type="match status" value="1"/>
</dbReference>
<dbReference type="Gene3D" id="3.40.50.200">
    <property type="entry name" value="Peptidase S8/S53 domain"/>
    <property type="match status" value="1"/>
</dbReference>
<organism evidence="2 3">
    <name type="scientific">Lacrimispora xylanolytica</name>
    <dbReference type="NCBI Taxonomy" id="29375"/>
    <lineage>
        <taxon>Bacteria</taxon>
        <taxon>Bacillati</taxon>
        <taxon>Bacillota</taxon>
        <taxon>Clostridia</taxon>
        <taxon>Lachnospirales</taxon>
        <taxon>Lachnospiraceae</taxon>
        <taxon>Lacrimispora</taxon>
    </lineage>
</organism>
<dbReference type="InterPro" id="IPR000209">
    <property type="entry name" value="Peptidase_S8/S53_dom"/>
</dbReference>
<sequence>MIQRIAFIDTKINLDYINQFISKKQNISGVYIIKNDMVIQSRDKTVRDITHATMCAKMFIDNCTEYCDISFVQILEDGNKKANISHLLISLEWCLRNSINIVNLSIGTTSLTDVPPLYKIVKKLTRMGVVVVCATSNRKKMTFPACFKEVIGVRSLRVKSGCRGYIYNGNCLDGIDISYYLSDEIIKYRGKYYTLPSSNSLVAPIITAKVCNLLNNGTSSMRDIEFTLKKASIKPKYDWYKNFYREYFKAKVTVPIIAILNNIDTDSTIILLSEFEKNGYIGFCLSDSFNTDIEKKIINLLDFNSYRLVQKIRFYSHYCNADFIILHVNNKRTLSKLKLIDFDVIIDKFEHKRIIGGKGIKYINTDKYENIEELFLELYPFLL</sequence>
<keyword evidence="3" id="KW-1185">Reference proteome</keyword>
<feature type="domain" description="Peptidase S8/S53" evidence="1">
    <location>
        <begin position="30"/>
        <end position="157"/>
    </location>
</feature>
<evidence type="ECO:0000313" key="2">
    <source>
        <dbReference type="EMBL" id="WAJ23763.1"/>
    </source>
</evidence>
<dbReference type="InterPro" id="IPR036852">
    <property type="entry name" value="Peptidase_S8/S53_dom_sf"/>
</dbReference>
<evidence type="ECO:0000259" key="1">
    <source>
        <dbReference type="Pfam" id="PF00082"/>
    </source>
</evidence>
<gene>
    <name evidence="2" type="ORF">OW255_19765</name>
</gene>
<proteinExistence type="predicted"/>
<dbReference type="EMBL" id="CP113524">
    <property type="protein sequence ID" value="WAJ23763.1"/>
    <property type="molecule type" value="Genomic_DNA"/>
</dbReference>
<protein>
    <recommendedName>
        <fullName evidence="1">Peptidase S8/S53 domain-containing protein</fullName>
    </recommendedName>
</protein>
<dbReference type="Proteomes" id="UP001163115">
    <property type="component" value="Chromosome"/>
</dbReference>
<dbReference type="RefSeq" id="WP_268115111.1">
    <property type="nucleotide sequence ID" value="NZ_CP113524.1"/>
</dbReference>
<dbReference type="Pfam" id="PF00082">
    <property type="entry name" value="Peptidase_S8"/>
    <property type="match status" value="1"/>
</dbReference>